<dbReference type="Gene3D" id="3.40.50.1820">
    <property type="entry name" value="alpha/beta hydrolase"/>
    <property type="match status" value="1"/>
</dbReference>
<dbReference type="SMART" id="SM00271">
    <property type="entry name" value="DnaJ"/>
    <property type="match status" value="1"/>
</dbReference>
<evidence type="ECO:0000313" key="3">
    <source>
        <dbReference type="EMBL" id="CCI43441.1"/>
    </source>
</evidence>
<feature type="transmembrane region" description="Helical" evidence="1">
    <location>
        <begin position="641"/>
        <end position="662"/>
    </location>
</feature>
<dbReference type="OrthoDB" id="66964at2759"/>
<dbReference type="InterPro" id="IPR029058">
    <property type="entry name" value="AB_hydrolase_fold"/>
</dbReference>
<accession>A0A024G9B0</accession>
<gene>
    <name evidence="3" type="ORF">BN9_042250</name>
</gene>
<dbReference type="PANTHER" id="PTHR43948:SF10">
    <property type="entry name" value="MRJ, ISOFORM E"/>
    <property type="match status" value="1"/>
</dbReference>
<dbReference type="InterPro" id="IPR018253">
    <property type="entry name" value="DnaJ_domain_CS"/>
</dbReference>
<organism evidence="3 4">
    <name type="scientific">Albugo candida</name>
    <dbReference type="NCBI Taxonomy" id="65357"/>
    <lineage>
        <taxon>Eukaryota</taxon>
        <taxon>Sar</taxon>
        <taxon>Stramenopiles</taxon>
        <taxon>Oomycota</taxon>
        <taxon>Peronosporomycetes</taxon>
        <taxon>Albuginales</taxon>
        <taxon>Albuginaceae</taxon>
        <taxon>Albugo</taxon>
    </lineage>
</organism>
<dbReference type="GO" id="GO:0005737">
    <property type="term" value="C:cytoplasm"/>
    <property type="evidence" value="ECO:0007669"/>
    <property type="project" value="TreeGrafter"/>
</dbReference>
<dbReference type="Pfam" id="PF00226">
    <property type="entry name" value="DnaJ"/>
    <property type="match status" value="1"/>
</dbReference>
<dbReference type="PROSITE" id="PS00636">
    <property type="entry name" value="DNAJ_1"/>
    <property type="match status" value="1"/>
</dbReference>
<dbReference type="Gene3D" id="1.10.287.110">
    <property type="entry name" value="DnaJ domain"/>
    <property type="match status" value="1"/>
</dbReference>
<dbReference type="GO" id="GO:0044183">
    <property type="term" value="F:protein folding chaperone"/>
    <property type="evidence" value="ECO:0007669"/>
    <property type="project" value="TreeGrafter"/>
</dbReference>
<dbReference type="PROSITE" id="PS50076">
    <property type="entry name" value="DNAJ_2"/>
    <property type="match status" value="1"/>
</dbReference>
<dbReference type="GO" id="GO:0051082">
    <property type="term" value="F:unfolded protein binding"/>
    <property type="evidence" value="ECO:0007669"/>
    <property type="project" value="TreeGrafter"/>
</dbReference>
<keyword evidence="4" id="KW-1185">Reference proteome</keyword>
<keyword evidence="1" id="KW-1133">Transmembrane helix</keyword>
<dbReference type="CDD" id="cd06257">
    <property type="entry name" value="DnaJ"/>
    <property type="match status" value="1"/>
</dbReference>
<dbReference type="PANTHER" id="PTHR43948">
    <property type="entry name" value="DNAJ HOMOLOG SUBFAMILY B"/>
    <property type="match status" value="1"/>
</dbReference>
<dbReference type="InterPro" id="IPR036869">
    <property type="entry name" value="J_dom_sf"/>
</dbReference>
<keyword evidence="1" id="KW-0812">Transmembrane</keyword>
<evidence type="ECO:0000313" key="4">
    <source>
        <dbReference type="Proteomes" id="UP000053237"/>
    </source>
</evidence>
<proteinExistence type="predicted"/>
<dbReference type="GO" id="GO:0051087">
    <property type="term" value="F:protein-folding chaperone binding"/>
    <property type="evidence" value="ECO:0007669"/>
    <property type="project" value="TreeGrafter"/>
</dbReference>
<dbReference type="STRING" id="65357.A0A024G9B0"/>
<feature type="transmembrane region" description="Helical" evidence="1">
    <location>
        <begin position="1034"/>
        <end position="1054"/>
    </location>
</feature>
<sequence length="1382" mass="152484">MGSQHEAASEQSEVKVKSTRRKKEHTINCILPEKCILHAAATCSISSSLSTEDTLLPDNPTSLQPQVDVILESLPIKPDNCKLKVYQSNSNCMIFESDEAFFFVMHMRYTSREMVHTILGSAVPLSFPYIYRFGGARIHLPFWRQAKSQIKTLLDTYTLAHANQKLLIICGHSVAGSMAHLMLAELLYQIHPLVNGSHRNALTELDAEAKKKNIVGNAREVGRVSSTSDVFKAFSQKSTGETATDLNVYSVGFGSPYAGSVELHDFLVALNASSHAITFVNEMDCLPSILNIAQSAAMLCKTSERFLTIAKATGSLLRLLPGRMQYLLSTSADNGGKFGPTATSAYLTMSFRLLQSTFEKLRSHNLIAGADYQYAPCGTYIFLRKDTSKTFSSASPSIILDELESESARTPFSGDCVLQHSINAYLDNISKRTAFIRVQKSMNYYERLQLPRDASSRQIRSAYRSLALTWHPDRWNAANFRPQDRQVAEEAFKLLAESYEVLSDPVTRKAYDEHLDQGVSLKEEFMRHGTVRGVTLDEAINTFRNVYHNASAALNKVANQLHASSSTAAGQRADLVRKSKVQHSQGLIADNHRNIFAPGRIRIVRKITEQERVMYIRPDEIRPGDVAAPSKLNSGAKVRTASIVGGAVVVGASVALAVNAWSHYSDSYKRYKQAETVRTMPAEFLICMLQEHHQEKRAKLAIDDAKNRLIKQRQPPRGAKVAAASADTLEDSGKLLCDEDGCGKLQTGLDRTEASCYLDEEEADDHLVEEFYDCATTLTSATQEAMAEEEFFDCVALAEAVGINFDEEKSHSQKSTQSSQPCNELPVGATVSTPFGLGRIMEWITTKSIVKIQIFELGDTVAYVHKHFVTRGAESAVAKCFQKLDCKRMLLSERVIQHFGLSQGPDNHELLKNLVGAGKLGALDSGLRATGGILLAKGVARTSAFRGTAAPLAIASILVDVGKEYYDYRQKHMERKQLGILSEASEQLIMNEFRLRTGQHVVSGASAAAGAGIGAYGISTSVALWTGVGLTGPVGFVAATGAAVIGGMLGYLAGSQVYSHYTCKYFQDQQLAREHINRLEMGARILFNEYDPQELGLIKRSDCIKIMTKLYEASRSVSTDGFEGAVSMLQQSEENEYISWASFWEWVSTEAIKSLRRMELENAQKQTENVGDLWWEQYTQAFTYFLGRRDPPAADDDLVRDGKSSALVSKKALSSVDLSRESLNRDTGAQAEFSMSVLNAQIEYLLNCGYLTETDAYELETLLDSNDPTMQLSARRTVAGMFEAYNESQAGVGDNSRIDEAFSAPKQSTTSRKPILKRKQQECSELSSINNEQEQLNVLCSLLSTDGIRRFLQDHGVDASTCASSENHEDLHCLALIEAISP</sequence>
<feature type="transmembrane region" description="Helical" evidence="1">
    <location>
        <begin position="1001"/>
        <end position="1028"/>
    </location>
</feature>
<reference evidence="3 4" key="1">
    <citation type="submission" date="2012-05" db="EMBL/GenBank/DDBJ databases">
        <title>Recombination and specialization in a pathogen metapopulation.</title>
        <authorList>
            <person name="Gardiner A."/>
            <person name="Kemen E."/>
            <person name="Schultz-Larsen T."/>
            <person name="MacLean D."/>
            <person name="Van Oosterhout C."/>
            <person name="Jones J.D.G."/>
        </authorList>
    </citation>
    <scope>NUCLEOTIDE SEQUENCE [LARGE SCALE GENOMIC DNA]</scope>
    <source>
        <strain evidence="3 4">Ac Nc2</strain>
    </source>
</reference>
<dbReference type="Proteomes" id="UP000053237">
    <property type="component" value="Unassembled WGS sequence"/>
</dbReference>
<evidence type="ECO:0000259" key="2">
    <source>
        <dbReference type="PROSITE" id="PS50076"/>
    </source>
</evidence>
<evidence type="ECO:0000256" key="1">
    <source>
        <dbReference type="SAM" id="Phobius"/>
    </source>
</evidence>
<dbReference type="SUPFAM" id="SSF46565">
    <property type="entry name" value="Chaperone J-domain"/>
    <property type="match status" value="1"/>
</dbReference>
<dbReference type="InParanoid" id="A0A024G9B0"/>
<protein>
    <recommendedName>
        <fullName evidence="2">J domain-containing protein</fullName>
    </recommendedName>
</protein>
<dbReference type="EMBL" id="CAIX01000048">
    <property type="protein sequence ID" value="CCI43441.1"/>
    <property type="molecule type" value="Genomic_DNA"/>
</dbReference>
<name>A0A024G9B0_9STRA</name>
<dbReference type="SUPFAM" id="SSF53474">
    <property type="entry name" value="alpha/beta-Hydrolases"/>
    <property type="match status" value="1"/>
</dbReference>
<comment type="caution">
    <text evidence="3">The sequence shown here is derived from an EMBL/GenBank/DDBJ whole genome shotgun (WGS) entry which is preliminary data.</text>
</comment>
<feature type="domain" description="J" evidence="2">
    <location>
        <begin position="443"/>
        <end position="515"/>
    </location>
</feature>
<keyword evidence="1" id="KW-0472">Membrane</keyword>
<dbReference type="InterPro" id="IPR001623">
    <property type="entry name" value="DnaJ_domain"/>
</dbReference>
<dbReference type="PRINTS" id="PR00625">
    <property type="entry name" value="JDOMAIN"/>
</dbReference>